<keyword evidence="3" id="KW-1185">Reference proteome</keyword>
<evidence type="ECO:0000313" key="2">
    <source>
        <dbReference type="EMBL" id="MCD7454694.1"/>
    </source>
</evidence>
<feature type="transmembrane region" description="Helical" evidence="1">
    <location>
        <begin position="50"/>
        <end position="67"/>
    </location>
</feature>
<comment type="caution">
    <text evidence="2">The sequence shown here is derived from an EMBL/GenBank/DDBJ whole genome shotgun (WGS) entry which is preliminary data.</text>
</comment>
<evidence type="ECO:0000313" key="3">
    <source>
        <dbReference type="Proteomes" id="UP000823775"/>
    </source>
</evidence>
<keyword evidence="1" id="KW-0812">Transmembrane</keyword>
<protein>
    <submittedName>
        <fullName evidence="2">Uncharacterized protein</fullName>
    </submittedName>
</protein>
<evidence type="ECO:0000256" key="1">
    <source>
        <dbReference type="SAM" id="Phobius"/>
    </source>
</evidence>
<sequence length="123" mass="13756">MSDGRGYLKAKRGKGDWAKRRWVIMDFMLRRWFVVNLRGGGKVKDDSRRFFGLVLMIITFSVLRFVAGDGLTSRGLEQPSKPQLSGVLFGVGASSTIHTLDLVILLFIVGCLSSSPYSVHHLR</sequence>
<feature type="transmembrane region" description="Helical" evidence="1">
    <location>
        <begin position="87"/>
        <end position="113"/>
    </location>
</feature>
<dbReference type="EMBL" id="JACEIK010000311">
    <property type="protein sequence ID" value="MCD7454694.1"/>
    <property type="molecule type" value="Genomic_DNA"/>
</dbReference>
<keyword evidence="1" id="KW-0472">Membrane</keyword>
<reference evidence="2 3" key="1">
    <citation type="journal article" date="2021" name="BMC Genomics">
        <title>Datura genome reveals duplications of psychoactive alkaloid biosynthetic genes and high mutation rate following tissue culture.</title>
        <authorList>
            <person name="Rajewski A."/>
            <person name="Carter-House D."/>
            <person name="Stajich J."/>
            <person name="Litt A."/>
        </authorList>
    </citation>
    <scope>NUCLEOTIDE SEQUENCE [LARGE SCALE GENOMIC DNA]</scope>
    <source>
        <strain evidence="2">AR-01</strain>
    </source>
</reference>
<organism evidence="2 3">
    <name type="scientific">Datura stramonium</name>
    <name type="common">Jimsonweed</name>
    <name type="synonym">Common thornapple</name>
    <dbReference type="NCBI Taxonomy" id="4076"/>
    <lineage>
        <taxon>Eukaryota</taxon>
        <taxon>Viridiplantae</taxon>
        <taxon>Streptophyta</taxon>
        <taxon>Embryophyta</taxon>
        <taxon>Tracheophyta</taxon>
        <taxon>Spermatophyta</taxon>
        <taxon>Magnoliopsida</taxon>
        <taxon>eudicotyledons</taxon>
        <taxon>Gunneridae</taxon>
        <taxon>Pentapetalae</taxon>
        <taxon>asterids</taxon>
        <taxon>lamiids</taxon>
        <taxon>Solanales</taxon>
        <taxon>Solanaceae</taxon>
        <taxon>Solanoideae</taxon>
        <taxon>Datureae</taxon>
        <taxon>Datura</taxon>
    </lineage>
</organism>
<proteinExistence type="predicted"/>
<dbReference type="Proteomes" id="UP000823775">
    <property type="component" value="Unassembled WGS sequence"/>
</dbReference>
<name>A0ABS8S703_DATST</name>
<accession>A0ABS8S703</accession>
<keyword evidence="1" id="KW-1133">Transmembrane helix</keyword>
<gene>
    <name evidence="2" type="ORF">HAX54_025661</name>
</gene>